<keyword evidence="6" id="KW-0175">Coiled coil</keyword>
<dbReference type="InterPro" id="IPR046347">
    <property type="entry name" value="bZIP_sf"/>
</dbReference>
<feature type="domain" description="BZIP" evidence="8">
    <location>
        <begin position="299"/>
        <end position="362"/>
    </location>
</feature>
<feature type="non-terminal residue" evidence="9">
    <location>
        <position position="1"/>
    </location>
</feature>
<evidence type="ECO:0000313" key="10">
    <source>
        <dbReference type="Proteomes" id="UP001212841"/>
    </source>
</evidence>
<dbReference type="PANTHER" id="PTHR46164">
    <property type="entry name" value="ATF6, ISOFORM C"/>
    <property type="match status" value="1"/>
</dbReference>
<evidence type="ECO:0000259" key="8">
    <source>
        <dbReference type="PROSITE" id="PS50217"/>
    </source>
</evidence>
<dbReference type="PROSITE" id="PS50217">
    <property type="entry name" value="BZIP"/>
    <property type="match status" value="1"/>
</dbReference>
<accession>A0AAD5X0F8</accession>
<evidence type="ECO:0000256" key="1">
    <source>
        <dbReference type="ARBA" id="ARBA00004167"/>
    </source>
</evidence>
<comment type="subcellular location">
    <subcellularLocation>
        <location evidence="1">Membrane</location>
        <topology evidence="1">Single-pass membrane protein</topology>
    </subcellularLocation>
</comment>
<keyword evidence="4" id="KW-0804">Transcription</keyword>
<reference evidence="9" key="1">
    <citation type="submission" date="2020-05" db="EMBL/GenBank/DDBJ databases">
        <title>Phylogenomic resolution of chytrid fungi.</title>
        <authorList>
            <person name="Stajich J.E."/>
            <person name="Amses K."/>
            <person name="Simmons R."/>
            <person name="Seto K."/>
            <person name="Myers J."/>
            <person name="Bonds A."/>
            <person name="Quandt C.A."/>
            <person name="Barry K."/>
            <person name="Liu P."/>
            <person name="Grigoriev I."/>
            <person name="Longcore J.E."/>
            <person name="James T.Y."/>
        </authorList>
    </citation>
    <scope>NUCLEOTIDE SEQUENCE</scope>
    <source>
        <strain evidence="9">JEL0318</strain>
    </source>
</reference>
<dbReference type="Pfam" id="PF00170">
    <property type="entry name" value="bZIP_1"/>
    <property type="match status" value="1"/>
</dbReference>
<name>A0AAD5X0F8_9FUNG</name>
<feature type="compositionally biased region" description="Low complexity" evidence="7">
    <location>
        <begin position="30"/>
        <end position="40"/>
    </location>
</feature>
<keyword evidence="10" id="KW-1185">Reference proteome</keyword>
<evidence type="ECO:0000256" key="3">
    <source>
        <dbReference type="ARBA" id="ARBA00023125"/>
    </source>
</evidence>
<dbReference type="InterPro" id="IPR004827">
    <property type="entry name" value="bZIP"/>
</dbReference>
<organism evidence="9 10">
    <name type="scientific">Rhizophlyctis rosea</name>
    <dbReference type="NCBI Taxonomy" id="64517"/>
    <lineage>
        <taxon>Eukaryota</taxon>
        <taxon>Fungi</taxon>
        <taxon>Fungi incertae sedis</taxon>
        <taxon>Chytridiomycota</taxon>
        <taxon>Chytridiomycota incertae sedis</taxon>
        <taxon>Chytridiomycetes</taxon>
        <taxon>Rhizophlyctidales</taxon>
        <taxon>Rhizophlyctidaceae</taxon>
        <taxon>Rhizophlyctis</taxon>
    </lineage>
</organism>
<proteinExistence type="predicted"/>
<gene>
    <name evidence="9" type="ORF">HK097_010463</name>
</gene>
<dbReference type="PANTHER" id="PTHR46164:SF3">
    <property type="entry name" value="ATF6, ISOFORM C"/>
    <property type="match status" value="1"/>
</dbReference>
<dbReference type="GO" id="GO:0005634">
    <property type="term" value="C:nucleus"/>
    <property type="evidence" value="ECO:0007669"/>
    <property type="project" value="TreeGrafter"/>
</dbReference>
<comment type="caution">
    <text evidence="9">The sequence shown here is derived from an EMBL/GenBank/DDBJ whole genome shotgun (WGS) entry which is preliminary data.</text>
</comment>
<dbReference type="SUPFAM" id="SSF57959">
    <property type="entry name" value="Leucine zipper domain"/>
    <property type="match status" value="1"/>
</dbReference>
<dbReference type="GO" id="GO:0000978">
    <property type="term" value="F:RNA polymerase II cis-regulatory region sequence-specific DNA binding"/>
    <property type="evidence" value="ECO:0007669"/>
    <property type="project" value="TreeGrafter"/>
</dbReference>
<sequence>MEVEPNPATFPSADEELLFSFLNQEYIGEPHSSPSYSHASYDPEGPPSPTMLFDTITTCSSPPHIASPPATVWSTESGTDSDGDNGNVLGKGLGSNPFLDDRVKAMGVSPFLEEDQLQDVPISAEDLQALIGIDSSAAAGQAGSVAPVLEHVGSGNMGLAGAPPEPVPTLDVTAVLQSTTAEVCQQLLTEPNRRKPGRKKKGESDPVTLPLDTDFHIPIKKEEEESSPPPQPAPLSLNFIPTQPFHFVVPKHETNPISTPTTTIPPSIPTFIQIPTLPHIIPSAPAPVTTPKDPAALAAAKRHERMIKNREAADQSRKRKREHLQLLEAHAASLIKENELLKRKVVELEERNKSLVGENERLRRGHGGVGGVVPPPAATDGFRVHIDQSAANGMPLAMATGMKRKSTDTPAMEPPNKKAVGAVFMVFLFSFAMLFFPGTTRPHLGNHIAGKAFSSYSLDDAVAARRYIEAHPYHSLSSVRSLPSDTSLIPFALPSATVDSTYLNLPLDNGNFTELLDVLSRDEGLSRRGRAQVARLREMFVEGGREGKVKVPVASTIRKLTRRSVGRDVARAGNEIVQKQNTPIQLGPADWSLRTTEGHHHPITSVAMTDLIRLMPYRSPFSLPSQPSRQCSRICTDESGRLVDEAVVGEYPRLSLLASLPGGSADGREGFGTEWE</sequence>
<evidence type="ECO:0000256" key="4">
    <source>
        <dbReference type="ARBA" id="ARBA00023163"/>
    </source>
</evidence>
<feature type="region of interest" description="Disordered" evidence="7">
    <location>
        <begin position="30"/>
        <end position="94"/>
    </location>
</feature>
<feature type="region of interest" description="Disordered" evidence="7">
    <location>
        <begin position="187"/>
        <end position="212"/>
    </location>
</feature>
<keyword evidence="2" id="KW-0805">Transcription regulation</keyword>
<protein>
    <recommendedName>
        <fullName evidence="8">BZIP domain-containing protein</fullName>
    </recommendedName>
</protein>
<evidence type="ECO:0000256" key="2">
    <source>
        <dbReference type="ARBA" id="ARBA00023015"/>
    </source>
</evidence>
<feature type="coiled-coil region" evidence="6">
    <location>
        <begin position="324"/>
        <end position="365"/>
    </location>
</feature>
<dbReference type="GO" id="GO:0000981">
    <property type="term" value="F:DNA-binding transcription factor activity, RNA polymerase II-specific"/>
    <property type="evidence" value="ECO:0007669"/>
    <property type="project" value="TreeGrafter"/>
</dbReference>
<dbReference type="AlphaFoldDB" id="A0AAD5X0F8"/>
<dbReference type="SMART" id="SM00338">
    <property type="entry name" value="BRLZ"/>
    <property type="match status" value="1"/>
</dbReference>
<dbReference type="Gene3D" id="1.20.5.170">
    <property type="match status" value="1"/>
</dbReference>
<evidence type="ECO:0000256" key="5">
    <source>
        <dbReference type="ARBA" id="ARBA00023242"/>
    </source>
</evidence>
<evidence type="ECO:0000313" key="9">
    <source>
        <dbReference type="EMBL" id="KAJ3048508.1"/>
    </source>
</evidence>
<keyword evidence="5" id="KW-0539">Nucleus</keyword>
<evidence type="ECO:0000256" key="7">
    <source>
        <dbReference type="SAM" id="MobiDB-lite"/>
    </source>
</evidence>
<dbReference type="PROSITE" id="PS00036">
    <property type="entry name" value="BZIP_BASIC"/>
    <property type="match status" value="1"/>
</dbReference>
<dbReference type="Proteomes" id="UP001212841">
    <property type="component" value="Unassembled WGS sequence"/>
</dbReference>
<dbReference type="GO" id="GO:0016020">
    <property type="term" value="C:membrane"/>
    <property type="evidence" value="ECO:0007669"/>
    <property type="project" value="UniProtKB-SubCell"/>
</dbReference>
<evidence type="ECO:0000256" key="6">
    <source>
        <dbReference type="SAM" id="Coils"/>
    </source>
</evidence>
<dbReference type="EMBL" id="JADGJD010000779">
    <property type="protein sequence ID" value="KAJ3048508.1"/>
    <property type="molecule type" value="Genomic_DNA"/>
</dbReference>
<dbReference type="InterPro" id="IPR051882">
    <property type="entry name" value="ATF_bZIP_TF"/>
</dbReference>
<keyword evidence="3" id="KW-0238">DNA-binding</keyword>
<dbReference type="GO" id="GO:0030968">
    <property type="term" value="P:endoplasmic reticulum unfolded protein response"/>
    <property type="evidence" value="ECO:0007669"/>
    <property type="project" value="TreeGrafter"/>
</dbReference>